<dbReference type="HAMAP" id="MF_03183">
    <property type="entry name" value="Endonuclease_III_Nth"/>
    <property type="match status" value="1"/>
</dbReference>
<keyword evidence="5 13" id="KW-0378">Hydrolase</keyword>
<dbReference type="FunCoup" id="E9G203">
    <property type="interactions" value="1107"/>
</dbReference>
<keyword evidence="6" id="KW-0809">Transit peptide</keyword>
<comment type="function">
    <text evidence="13">Bifunctional DNA N-glycosylase with associated apurinic/apyrimidinic (AP) lyase function that catalyzes the first step in base excision repair (BER), the primary repair pathway for the repair of oxidative DNA damage. The DNA N-glycosylase activity releases the damaged DNA base from DNA by cleaving the N-glycosidic bond, leaving an AP site. The AP lyase activity cleaves the phosphodiester bond 3' to the AP site by a beta-elimination. Primarily recognizes and repairs oxidative base damage of pyrimidines.</text>
</comment>
<evidence type="ECO:0000256" key="10">
    <source>
        <dbReference type="ARBA" id="ARBA00023239"/>
    </source>
</evidence>
<evidence type="ECO:0000256" key="14">
    <source>
        <dbReference type="SAM" id="MobiDB-lite"/>
    </source>
</evidence>
<proteinExistence type="inferred from homology"/>
<dbReference type="GO" id="GO:0046872">
    <property type="term" value="F:metal ion binding"/>
    <property type="evidence" value="ECO:0007669"/>
    <property type="project" value="UniProtKB-KW"/>
</dbReference>
<comment type="catalytic activity">
    <reaction evidence="12 13">
        <text>2'-deoxyribonucleotide-(2'-deoxyribose 5'-phosphate)-2'-deoxyribonucleotide-DNA = a 3'-end 2'-deoxyribonucleotide-(2,3-dehydro-2,3-deoxyribose 5'-phosphate)-DNA + a 5'-end 5'-phospho-2'-deoxyribonucleoside-DNA + H(+)</text>
        <dbReference type="Rhea" id="RHEA:66592"/>
        <dbReference type="Rhea" id="RHEA-COMP:13180"/>
        <dbReference type="Rhea" id="RHEA-COMP:16897"/>
        <dbReference type="Rhea" id="RHEA-COMP:17067"/>
        <dbReference type="ChEBI" id="CHEBI:15378"/>
        <dbReference type="ChEBI" id="CHEBI:136412"/>
        <dbReference type="ChEBI" id="CHEBI:157695"/>
        <dbReference type="ChEBI" id="CHEBI:167181"/>
        <dbReference type="EC" id="4.2.99.18"/>
    </reaction>
</comment>
<evidence type="ECO:0000259" key="15">
    <source>
        <dbReference type="SMART" id="SM00478"/>
    </source>
</evidence>
<evidence type="ECO:0000256" key="6">
    <source>
        <dbReference type="ARBA" id="ARBA00022946"/>
    </source>
</evidence>
<evidence type="ECO:0000256" key="8">
    <source>
        <dbReference type="ARBA" id="ARBA00023014"/>
    </source>
</evidence>
<keyword evidence="17" id="KW-1185">Reference proteome</keyword>
<dbReference type="STRING" id="6669.E9G203"/>
<dbReference type="InterPro" id="IPR030841">
    <property type="entry name" value="NTH1"/>
</dbReference>
<feature type="domain" description="HhH-GPD" evidence="15">
    <location>
        <begin position="129"/>
        <end position="279"/>
    </location>
</feature>
<dbReference type="FunFam" id="1.10.1670.10:FF:000003">
    <property type="entry name" value="Endonuclease III homolog"/>
    <property type="match status" value="1"/>
</dbReference>
<evidence type="ECO:0000256" key="12">
    <source>
        <dbReference type="ARBA" id="ARBA00044632"/>
    </source>
</evidence>
<dbReference type="Pfam" id="PF00633">
    <property type="entry name" value="HHH"/>
    <property type="match status" value="1"/>
</dbReference>
<evidence type="ECO:0000256" key="4">
    <source>
        <dbReference type="ARBA" id="ARBA00022763"/>
    </source>
</evidence>
<feature type="region of interest" description="Disordered" evidence="14">
    <location>
        <begin position="1"/>
        <end position="60"/>
    </location>
</feature>
<accession>E9G203</accession>
<dbReference type="PROSITE" id="PS01155">
    <property type="entry name" value="ENDONUCLEASE_III_2"/>
    <property type="match status" value="1"/>
</dbReference>
<dbReference type="InterPro" id="IPR004036">
    <property type="entry name" value="Endonuclease-III-like_CS2"/>
</dbReference>
<evidence type="ECO:0000256" key="11">
    <source>
        <dbReference type="ARBA" id="ARBA00023295"/>
    </source>
</evidence>
<dbReference type="EC" id="3.2.2.-" evidence="13"/>
<dbReference type="InterPro" id="IPR000445">
    <property type="entry name" value="HhH_motif"/>
</dbReference>
<dbReference type="GO" id="GO:0006285">
    <property type="term" value="P:base-excision repair, AP site formation"/>
    <property type="evidence" value="ECO:0000318"/>
    <property type="project" value="GO_Central"/>
</dbReference>
<keyword evidence="2" id="KW-0004">4Fe-4S</keyword>
<dbReference type="GO" id="GO:0003906">
    <property type="term" value="F:DNA-(apurinic or apyrimidinic site) endonuclease activity"/>
    <property type="evidence" value="ECO:0000318"/>
    <property type="project" value="GO_Central"/>
</dbReference>
<evidence type="ECO:0000313" key="16">
    <source>
        <dbReference type="EMBL" id="EFX86161.1"/>
    </source>
</evidence>
<evidence type="ECO:0000256" key="1">
    <source>
        <dbReference type="ARBA" id="ARBA00008343"/>
    </source>
</evidence>
<dbReference type="Gene3D" id="1.10.1670.10">
    <property type="entry name" value="Helix-hairpin-Helix base-excision DNA repair enzymes (C-terminal)"/>
    <property type="match status" value="1"/>
</dbReference>
<dbReference type="Gene3D" id="1.10.340.30">
    <property type="entry name" value="Hypothetical protein, domain 2"/>
    <property type="match status" value="1"/>
</dbReference>
<dbReference type="Pfam" id="PF00730">
    <property type="entry name" value="HhH-GPD"/>
    <property type="match status" value="1"/>
</dbReference>
<dbReference type="InterPro" id="IPR011257">
    <property type="entry name" value="DNA_glycosylase"/>
</dbReference>
<dbReference type="FunFam" id="1.10.340.30:FF:000005">
    <property type="entry name" value="Endonuclease III-like protein 1"/>
    <property type="match status" value="1"/>
</dbReference>
<keyword evidence="8" id="KW-0411">Iron-sulfur</keyword>
<gene>
    <name evidence="13" type="primary">NTH1</name>
    <name evidence="16" type="ORF">DAPPUDRAFT_193197</name>
</gene>
<dbReference type="GO" id="GO:0003677">
    <property type="term" value="F:DNA binding"/>
    <property type="evidence" value="ECO:0007669"/>
    <property type="project" value="UniProtKB-UniRule"/>
</dbReference>
<dbReference type="AlphaFoldDB" id="E9G203"/>
<organism evidence="16 17">
    <name type="scientific">Daphnia pulex</name>
    <name type="common">Water flea</name>
    <dbReference type="NCBI Taxonomy" id="6669"/>
    <lineage>
        <taxon>Eukaryota</taxon>
        <taxon>Metazoa</taxon>
        <taxon>Ecdysozoa</taxon>
        <taxon>Arthropoda</taxon>
        <taxon>Crustacea</taxon>
        <taxon>Branchiopoda</taxon>
        <taxon>Diplostraca</taxon>
        <taxon>Cladocera</taxon>
        <taxon>Anomopoda</taxon>
        <taxon>Daphniidae</taxon>
        <taxon>Daphnia</taxon>
    </lineage>
</organism>
<dbReference type="InParanoid" id="E9G203"/>
<dbReference type="PANTHER" id="PTHR43286:SF1">
    <property type="entry name" value="ENDONUCLEASE III-LIKE PROTEIN 1"/>
    <property type="match status" value="1"/>
</dbReference>
<dbReference type="OrthoDB" id="2099276at2759"/>
<dbReference type="SUPFAM" id="SSF48150">
    <property type="entry name" value="DNA-glycosylase"/>
    <property type="match status" value="1"/>
</dbReference>
<keyword evidence="13" id="KW-0539">Nucleus</keyword>
<sequence>MSSRKSPYFTSKEECNTAQASSPSKRQTRSSKQQTIKIKFDDTADTADGSESANEKVKSKKAKKVVSSVKENTTEKPFLPENWEAVLNNIQIMRAEKDAPVDQMGAEQCADSASSPEVKRFQVLVSLMLSSQTKDQLTYAAMEKLKKHGLTVENVINTDEKVIANLIHPVGFWKKKASYIKRTAVILAAQYNNDIPQTVEELCKLPGVGQKMAVLTVNIGWKKTIGIGVDTHVHRIANRLGWTRRPTKTPENTQKELEDWLPRSLWDEVNILLVGFGQQRCTPIKPQCSTCLNKNLCPFGKSLVDS</sequence>
<evidence type="ECO:0000256" key="2">
    <source>
        <dbReference type="ARBA" id="ARBA00022485"/>
    </source>
</evidence>
<dbReference type="SMART" id="SM00478">
    <property type="entry name" value="ENDO3c"/>
    <property type="match status" value="1"/>
</dbReference>
<name>E9G203_DAPPU</name>
<evidence type="ECO:0000256" key="7">
    <source>
        <dbReference type="ARBA" id="ARBA00023004"/>
    </source>
</evidence>
<dbReference type="PhylomeDB" id="E9G203"/>
<dbReference type="EMBL" id="GL732530">
    <property type="protein sequence ID" value="EFX86161.1"/>
    <property type="molecule type" value="Genomic_DNA"/>
</dbReference>
<keyword evidence="9 13" id="KW-0234">DNA repair</keyword>
<keyword evidence="11 13" id="KW-0326">Glycosidase</keyword>
<keyword evidence="3" id="KW-0479">Metal-binding</keyword>
<comment type="similarity">
    <text evidence="1 13">Belongs to the Nth/MutY family.</text>
</comment>
<dbReference type="GO" id="GO:0005739">
    <property type="term" value="C:mitochondrion"/>
    <property type="evidence" value="ECO:0007669"/>
    <property type="project" value="UniProtKB-SubCell"/>
</dbReference>
<evidence type="ECO:0000313" key="17">
    <source>
        <dbReference type="Proteomes" id="UP000000305"/>
    </source>
</evidence>
<keyword evidence="7" id="KW-0408">Iron</keyword>
<evidence type="ECO:0000256" key="5">
    <source>
        <dbReference type="ARBA" id="ARBA00022801"/>
    </source>
</evidence>
<feature type="compositionally biased region" description="Polar residues" evidence="14">
    <location>
        <begin position="16"/>
        <end position="36"/>
    </location>
</feature>
<comment type="caution">
    <text evidence="13">Lacks conserved residue(s) required for the propagation of feature annotation.</text>
</comment>
<dbReference type="HOGENOM" id="CLU_012862_4_0_1"/>
<keyword evidence="13" id="KW-0496">Mitochondrion</keyword>
<dbReference type="GO" id="GO:0005634">
    <property type="term" value="C:nucleus"/>
    <property type="evidence" value="ECO:0000318"/>
    <property type="project" value="GO_Central"/>
</dbReference>
<dbReference type="KEGG" id="dpx:DAPPUDRAFT_193197"/>
<dbReference type="GO" id="GO:0051539">
    <property type="term" value="F:4 iron, 4 sulfur cluster binding"/>
    <property type="evidence" value="ECO:0007669"/>
    <property type="project" value="UniProtKB-KW"/>
</dbReference>
<dbReference type="InterPro" id="IPR003265">
    <property type="entry name" value="HhH-GPD_domain"/>
</dbReference>
<dbReference type="EC" id="4.2.99.18" evidence="13"/>
<evidence type="ECO:0000256" key="3">
    <source>
        <dbReference type="ARBA" id="ARBA00022723"/>
    </source>
</evidence>
<protein>
    <recommendedName>
        <fullName evidence="13">Endonuclease III homolog</fullName>
        <ecNumber evidence="13">3.2.2.-</ecNumber>
        <ecNumber evidence="13">4.2.99.18</ecNumber>
    </recommendedName>
    <alternativeName>
        <fullName evidence="13">Bifunctional DNA N-glycosylase/DNA-(apurinic or apyrimidinic site) lyase</fullName>
        <shortName evidence="13">DNA glycosylase/AP lyase</shortName>
    </alternativeName>
</protein>
<dbReference type="GO" id="GO:0000703">
    <property type="term" value="F:oxidized pyrimidine nucleobase lesion DNA N-glycosylase activity"/>
    <property type="evidence" value="ECO:0000318"/>
    <property type="project" value="GO_Central"/>
</dbReference>
<dbReference type="OMA" id="WQQFTHL"/>
<dbReference type="InterPro" id="IPR023170">
    <property type="entry name" value="HhH_base_excis_C"/>
</dbReference>
<dbReference type="Proteomes" id="UP000000305">
    <property type="component" value="Unassembled WGS sequence"/>
</dbReference>
<dbReference type="GO" id="GO:0006289">
    <property type="term" value="P:nucleotide-excision repair"/>
    <property type="evidence" value="ECO:0000318"/>
    <property type="project" value="GO_Central"/>
</dbReference>
<evidence type="ECO:0000256" key="9">
    <source>
        <dbReference type="ARBA" id="ARBA00023204"/>
    </source>
</evidence>
<dbReference type="eggNOG" id="KOG1921">
    <property type="taxonomic scope" value="Eukaryota"/>
</dbReference>
<dbReference type="PANTHER" id="PTHR43286">
    <property type="entry name" value="ENDONUCLEASE III-LIKE PROTEIN 1"/>
    <property type="match status" value="1"/>
</dbReference>
<keyword evidence="10 13" id="KW-0456">Lyase</keyword>
<comment type="subcellular location">
    <subcellularLocation>
        <location evidence="13">Nucleus</location>
    </subcellularLocation>
    <subcellularLocation>
        <location evidence="13">Mitochondrion</location>
    </subcellularLocation>
</comment>
<dbReference type="CDD" id="cd00056">
    <property type="entry name" value="ENDO3c"/>
    <property type="match status" value="1"/>
</dbReference>
<dbReference type="GO" id="GO:0140078">
    <property type="term" value="F:class I DNA-(apurinic or apyrimidinic site) endonuclease activity"/>
    <property type="evidence" value="ECO:0007669"/>
    <property type="project" value="UniProtKB-EC"/>
</dbReference>
<keyword evidence="4 13" id="KW-0227">DNA damage</keyword>
<reference evidence="16 17" key="1">
    <citation type="journal article" date="2011" name="Science">
        <title>The ecoresponsive genome of Daphnia pulex.</title>
        <authorList>
            <person name="Colbourne J.K."/>
            <person name="Pfrender M.E."/>
            <person name="Gilbert D."/>
            <person name="Thomas W.K."/>
            <person name="Tucker A."/>
            <person name="Oakley T.H."/>
            <person name="Tokishita S."/>
            <person name="Aerts A."/>
            <person name="Arnold G.J."/>
            <person name="Basu M.K."/>
            <person name="Bauer D.J."/>
            <person name="Caceres C.E."/>
            <person name="Carmel L."/>
            <person name="Casola C."/>
            <person name="Choi J.H."/>
            <person name="Detter J.C."/>
            <person name="Dong Q."/>
            <person name="Dusheyko S."/>
            <person name="Eads B.D."/>
            <person name="Frohlich T."/>
            <person name="Geiler-Samerotte K.A."/>
            <person name="Gerlach D."/>
            <person name="Hatcher P."/>
            <person name="Jogdeo S."/>
            <person name="Krijgsveld J."/>
            <person name="Kriventseva E.V."/>
            <person name="Kultz D."/>
            <person name="Laforsch C."/>
            <person name="Lindquist E."/>
            <person name="Lopez J."/>
            <person name="Manak J.R."/>
            <person name="Muller J."/>
            <person name="Pangilinan J."/>
            <person name="Patwardhan R.P."/>
            <person name="Pitluck S."/>
            <person name="Pritham E.J."/>
            <person name="Rechtsteiner A."/>
            <person name="Rho M."/>
            <person name="Rogozin I.B."/>
            <person name="Sakarya O."/>
            <person name="Salamov A."/>
            <person name="Schaack S."/>
            <person name="Shapiro H."/>
            <person name="Shiga Y."/>
            <person name="Skalitzky C."/>
            <person name="Smith Z."/>
            <person name="Souvorov A."/>
            <person name="Sung W."/>
            <person name="Tang Z."/>
            <person name="Tsuchiya D."/>
            <person name="Tu H."/>
            <person name="Vos H."/>
            <person name="Wang M."/>
            <person name="Wolf Y.I."/>
            <person name="Yamagata H."/>
            <person name="Yamada T."/>
            <person name="Ye Y."/>
            <person name="Shaw J.R."/>
            <person name="Andrews J."/>
            <person name="Crease T.J."/>
            <person name="Tang H."/>
            <person name="Lucas S.M."/>
            <person name="Robertson H.M."/>
            <person name="Bork P."/>
            <person name="Koonin E.V."/>
            <person name="Zdobnov E.M."/>
            <person name="Grigoriev I.V."/>
            <person name="Lynch M."/>
            <person name="Boore J.L."/>
        </authorList>
    </citation>
    <scope>NUCLEOTIDE SEQUENCE [LARGE SCALE GENOMIC DNA]</scope>
</reference>
<evidence type="ECO:0000256" key="13">
    <source>
        <dbReference type="HAMAP-Rule" id="MF_03183"/>
    </source>
</evidence>